<dbReference type="InterPro" id="IPR053166">
    <property type="entry name" value="UPF0718_permease"/>
</dbReference>
<keyword evidence="10" id="KW-1185">Reference proteome</keyword>
<dbReference type="EMBL" id="FNQT01000001">
    <property type="protein sequence ID" value="SDZ76347.1"/>
    <property type="molecule type" value="Genomic_DNA"/>
</dbReference>
<evidence type="ECO:0000313" key="10">
    <source>
        <dbReference type="Proteomes" id="UP000236755"/>
    </source>
</evidence>
<dbReference type="STRING" id="555874.SAMN04488065_0121"/>
<keyword evidence="6 7" id="KW-0472">Membrane</keyword>
<dbReference type="PANTHER" id="PTHR42775">
    <property type="entry name" value="PERMEASE RV2963-RELATED"/>
    <property type="match status" value="1"/>
</dbReference>
<proteinExistence type="inferred from homology"/>
<dbReference type="GO" id="GO:0005886">
    <property type="term" value="C:plasma membrane"/>
    <property type="evidence" value="ECO:0007669"/>
    <property type="project" value="UniProtKB-SubCell"/>
</dbReference>
<accession>A0A1H3VNG4</accession>
<organism evidence="9 10">
    <name type="scientific">Haloplanus vescus</name>
    <dbReference type="NCBI Taxonomy" id="555874"/>
    <lineage>
        <taxon>Archaea</taxon>
        <taxon>Methanobacteriati</taxon>
        <taxon>Methanobacteriota</taxon>
        <taxon>Stenosarchaea group</taxon>
        <taxon>Halobacteria</taxon>
        <taxon>Halobacteriales</taxon>
        <taxon>Haloferacaceae</taxon>
        <taxon>Haloplanus</taxon>
    </lineage>
</organism>
<feature type="transmembrane region" description="Helical" evidence="7">
    <location>
        <begin position="124"/>
        <end position="145"/>
    </location>
</feature>
<dbReference type="Proteomes" id="UP000236755">
    <property type="component" value="Unassembled WGS sequence"/>
</dbReference>
<feature type="transmembrane region" description="Helical" evidence="7">
    <location>
        <begin position="337"/>
        <end position="359"/>
    </location>
</feature>
<evidence type="ECO:0000256" key="1">
    <source>
        <dbReference type="ARBA" id="ARBA00004651"/>
    </source>
</evidence>
<feature type="transmembrane region" description="Helical" evidence="7">
    <location>
        <begin position="297"/>
        <end position="317"/>
    </location>
</feature>
<keyword evidence="4 7" id="KW-0812">Transmembrane</keyword>
<dbReference type="AlphaFoldDB" id="A0A1H3VNG4"/>
<feature type="transmembrane region" description="Helical" evidence="7">
    <location>
        <begin position="270"/>
        <end position="290"/>
    </location>
</feature>
<feature type="transmembrane region" description="Helical" evidence="7">
    <location>
        <begin position="26"/>
        <end position="44"/>
    </location>
</feature>
<evidence type="ECO:0000256" key="4">
    <source>
        <dbReference type="ARBA" id="ARBA00022692"/>
    </source>
</evidence>
<dbReference type="InterPro" id="IPR005524">
    <property type="entry name" value="DUF318"/>
</dbReference>
<dbReference type="Pfam" id="PF03773">
    <property type="entry name" value="ArsP_1"/>
    <property type="match status" value="1"/>
</dbReference>
<dbReference type="SMART" id="SM00746">
    <property type="entry name" value="TRASH"/>
    <property type="match status" value="1"/>
</dbReference>
<evidence type="ECO:0000259" key="8">
    <source>
        <dbReference type="SMART" id="SM00746"/>
    </source>
</evidence>
<feature type="transmembrane region" description="Helical" evidence="7">
    <location>
        <begin position="93"/>
        <end position="118"/>
    </location>
</feature>
<evidence type="ECO:0000256" key="6">
    <source>
        <dbReference type="ARBA" id="ARBA00023136"/>
    </source>
</evidence>
<feature type="domain" description="TRASH" evidence="8">
    <location>
        <begin position="165"/>
        <end position="204"/>
    </location>
</feature>
<comment type="similarity">
    <text evidence="2">Belongs to the UPF0718 family.</text>
</comment>
<evidence type="ECO:0000256" key="2">
    <source>
        <dbReference type="ARBA" id="ARBA00006386"/>
    </source>
</evidence>
<evidence type="ECO:0000256" key="5">
    <source>
        <dbReference type="ARBA" id="ARBA00022989"/>
    </source>
</evidence>
<feature type="transmembrane region" description="Helical" evidence="7">
    <location>
        <begin position="235"/>
        <end position="258"/>
    </location>
</feature>
<protein>
    <recommendedName>
        <fullName evidence="8">TRASH domain-containing protein</fullName>
    </recommendedName>
</protein>
<evidence type="ECO:0000313" key="9">
    <source>
        <dbReference type="EMBL" id="SDZ76347.1"/>
    </source>
</evidence>
<gene>
    <name evidence="9" type="ORF">SAMN04488065_0121</name>
</gene>
<dbReference type="InterPro" id="IPR011017">
    <property type="entry name" value="TRASH_dom"/>
</dbReference>
<comment type="subcellular location">
    <subcellularLocation>
        <location evidence="1">Cell membrane</location>
        <topology evidence="1">Multi-pass membrane protein</topology>
    </subcellularLocation>
</comment>
<keyword evidence="3" id="KW-1003">Cell membrane</keyword>
<evidence type="ECO:0000256" key="3">
    <source>
        <dbReference type="ARBA" id="ARBA00022475"/>
    </source>
</evidence>
<name>A0A1H3VNG4_9EURY</name>
<keyword evidence="5 7" id="KW-1133">Transmembrane helix</keyword>
<sequence>MEVGRVTVTETLVEGLRLAGEMGWETWWALVLGFTIAGAVETFVSEERMSAVLGGDGWRALGLGTAFGAASSSCSFGAVATTKSLFKKGASPVAALAAFQFASTNLVIELGLVMWILLGWQFVVADYVAGLLLIGLLAGIFKYVVPEAWFETAREHLRSSEGVRDPSCGMEVDPTADDVVTLDTDGGTEYFCSASCKSAYVESQQQSDATWRDRLLTRDGWRLASKNALGEWGMLWTDIVAGFLIAGLIGAFVPRAWWTTLFGVGAEGTLGWVVASAVIGVVVGVVTFVCSVGNVPFAVILWSNGIAFGGVMSFIFADLIVPTIDDAYRRYYGLRMALTLFVSIFVTAVVAGVAIHYLWSGLGLIPASGEVGGTAPGGYTTYLNAAFTLVFLGQVYVGYVSDAEGGETAESHAS</sequence>
<reference evidence="9 10" key="1">
    <citation type="submission" date="2016-10" db="EMBL/GenBank/DDBJ databases">
        <authorList>
            <person name="de Groot N.N."/>
        </authorList>
    </citation>
    <scope>NUCLEOTIDE SEQUENCE [LARGE SCALE GENOMIC DNA]</scope>
    <source>
        <strain evidence="9 10">CGMCC 1.8712</strain>
    </source>
</reference>
<dbReference type="PANTHER" id="PTHR42775:SF1">
    <property type="entry name" value="PERMEASE RV2963-RELATED"/>
    <property type="match status" value="1"/>
</dbReference>
<evidence type="ECO:0000256" key="7">
    <source>
        <dbReference type="SAM" id="Phobius"/>
    </source>
</evidence>